<gene>
    <name evidence="3" type="ORF">L195_g004499</name>
</gene>
<dbReference type="SUPFAM" id="SSF49599">
    <property type="entry name" value="TRAF domain-like"/>
    <property type="match status" value="1"/>
</dbReference>
<dbReference type="STRING" id="57577.A0A2K3NY90"/>
<evidence type="ECO:0000259" key="2">
    <source>
        <dbReference type="PROSITE" id="PS50144"/>
    </source>
</evidence>
<dbReference type="EMBL" id="ASHM01002229">
    <property type="protein sequence ID" value="PNY07989.1"/>
    <property type="molecule type" value="Genomic_DNA"/>
</dbReference>
<dbReference type="InterPro" id="IPR002083">
    <property type="entry name" value="MATH/TRAF_dom"/>
</dbReference>
<evidence type="ECO:0000256" key="1">
    <source>
        <dbReference type="ARBA" id="ARBA00023054"/>
    </source>
</evidence>
<dbReference type="AlphaFoldDB" id="A0A2K3NY90"/>
<protein>
    <submittedName>
        <fullName evidence="3">Ubiquitin carboxyl-terminal hydrolase family protein</fullName>
    </submittedName>
</protein>
<evidence type="ECO:0000313" key="3">
    <source>
        <dbReference type="EMBL" id="PNY07989.1"/>
    </source>
</evidence>
<evidence type="ECO:0000313" key="4">
    <source>
        <dbReference type="Proteomes" id="UP000236291"/>
    </source>
</evidence>
<dbReference type="InterPro" id="IPR050804">
    <property type="entry name" value="MCC"/>
</dbReference>
<dbReference type="PANTHER" id="PTHR46236">
    <property type="entry name" value="TRAF-LIKE SUPERFAMILY PROTEIN"/>
    <property type="match status" value="1"/>
</dbReference>
<dbReference type="Pfam" id="PF22486">
    <property type="entry name" value="MATH_2"/>
    <property type="match status" value="1"/>
</dbReference>
<comment type="caution">
    <text evidence="3">The sequence shown here is derived from an EMBL/GenBank/DDBJ whole genome shotgun (WGS) entry which is preliminary data.</text>
</comment>
<organism evidence="3 4">
    <name type="scientific">Trifolium pratense</name>
    <name type="common">Red clover</name>
    <dbReference type="NCBI Taxonomy" id="57577"/>
    <lineage>
        <taxon>Eukaryota</taxon>
        <taxon>Viridiplantae</taxon>
        <taxon>Streptophyta</taxon>
        <taxon>Embryophyta</taxon>
        <taxon>Tracheophyta</taxon>
        <taxon>Spermatophyta</taxon>
        <taxon>Magnoliopsida</taxon>
        <taxon>eudicotyledons</taxon>
        <taxon>Gunneridae</taxon>
        <taxon>Pentapetalae</taxon>
        <taxon>rosids</taxon>
        <taxon>fabids</taxon>
        <taxon>Fabales</taxon>
        <taxon>Fabaceae</taxon>
        <taxon>Papilionoideae</taxon>
        <taxon>50 kb inversion clade</taxon>
        <taxon>NPAAA clade</taxon>
        <taxon>Hologalegina</taxon>
        <taxon>IRL clade</taxon>
        <taxon>Trifolieae</taxon>
        <taxon>Trifolium</taxon>
    </lineage>
</organism>
<keyword evidence="3" id="KW-0378">Hydrolase</keyword>
<keyword evidence="1" id="KW-0175">Coiled coil</keyword>
<dbReference type="Proteomes" id="UP000236291">
    <property type="component" value="Unassembled WGS sequence"/>
</dbReference>
<dbReference type="InterPro" id="IPR008974">
    <property type="entry name" value="TRAF-like"/>
</dbReference>
<reference evidence="3 4" key="1">
    <citation type="journal article" date="2014" name="Am. J. Bot.">
        <title>Genome assembly and annotation for red clover (Trifolium pratense; Fabaceae).</title>
        <authorList>
            <person name="Istvanek J."/>
            <person name="Jaros M."/>
            <person name="Krenek A."/>
            <person name="Repkova J."/>
        </authorList>
    </citation>
    <scope>NUCLEOTIDE SEQUENCE [LARGE SCALE GENOMIC DNA]</scope>
    <source>
        <strain evidence="4">cv. Tatra</strain>
        <tissue evidence="3">Young leaves</tissue>
    </source>
</reference>
<dbReference type="GO" id="GO:0016787">
    <property type="term" value="F:hydrolase activity"/>
    <property type="evidence" value="ECO:0007669"/>
    <property type="project" value="UniProtKB-KW"/>
</dbReference>
<dbReference type="PANTHER" id="PTHR46236:SF36">
    <property type="entry name" value="MATH (MEPRIN AND TRAF-C-LIKE) DOMAIN PROTEIN"/>
    <property type="match status" value="1"/>
</dbReference>
<dbReference type="PROSITE" id="PS50144">
    <property type="entry name" value="MATH"/>
    <property type="match status" value="1"/>
</dbReference>
<reference evidence="3 4" key="2">
    <citation type="journal article" date="2017" name="Front. Plant Sci.">
        <title>Gene Classification and Mining of Molecular Markers Useful in Red Clover (Trifolium pratense) Breeding.</title>
        <authorList>
            <person name="Istvanek J."/>
            <person name="Dluhosova J."/>
            <person name="Dluhos P."/>
            <person name="Patkova L."/>
            <person name="Nedelnik J."/>
            <person name="Repkova J."/>
        </authorList>
    </citation>
    <scope>NUCLEOTIDE SEQUENCE [LARGE SCALE GENOMIC DNA]</scope>
    <source>
        <strain evidence="4">cv. Tatra</strain>
        <tissue evidence="3">Young leaves</tissue>
    </source>
</reference>
<accession>A0A2K3NY90</accession>
<name>A0A2K3NY90_TRIPR</name>
<dbReference type="SMART" id="SM00061">
    <property type="entry name" value="MATH"/>
    <property type="match status" value="1"/>
</dbReference>
<feature type="domain" description="MATH" evidence="2">
    <location>
        <begin position="24"/>
        <end position="150"/>
    </location>
</feature>
<sequence>MANFFRVLEEFARVDDRQSRIDMFEKFSWKIENFSRLTDSDKYYSEPFVLCGHPWRILVYPYGNDTDCVSIYLDYMQSPNSHQREIRDVTFSLFVFNQFDSCMTITKETDHVFSEREKSWGFTHFIPLAEIHNPGLGFLVNDVIIIGTEVYVHNSWRENHVNPTANFTSGSHSSSGHMEVPRPMPLPMPQAHVPNLESLSEFPTLVHTEPTRDTTDVELFSDSVGELMDFAGLGKVEKSFVPLLNEVCSHHPSLIECQQRRSRKFTEWAFTALGRVLYFLKTRKVKDMNEQACRDLQMLWEELETFKFDLTWLEPHVQSALGMKNYVEKAVQMEELKKYVESLTLEMESFKTKLATVEVHLDIAKDLLKEESLNERHLNAELGYGMP</sequence>
<dbReference type="Gene3D" id="2.60.210.10">
    <property type="entry name" value="Apoptosis, Tumor Necrosis Factor Receptor Associated Protein 2, Chain A"/>
    <property type="match status" value="1"/>
</dbReference>
<dbReference type="CDD" id="cd00121">
    <property type="entry name" value="MATH"/>
    <property type="match status" value="1"/>
</dbReference>
<proteinExistence type="predicted"/>